<evidence type="ECO:0000256" key="4">
    <source>
        <dbReference type="ARBA" id="ARBA00022692"/>
    </source>
</evidence>
<evidence type="ECO:0000256" key="2">
    <source>
        <dbReference type="ARBA" id="ARBA00010617"/>
    </source>
</evidence>
<keyword evidence="6" id="KW-1133">Transmembrane helix</keyword>
<evidence type="ECO:0000256" key="8">
    <source>
        <dbReference type="ARBA" id="ARBA00023004"/>
    </source>
</evidence>
<dbReference type="EMBL" id="CAUOFW020003613">
    <property type="protein sequence ID" value="CAK9160939.1"/>
    <property type="molecule type" value="Genomic_DNA"/>
</dbReference>
<keyword evidence="5" id="KW-0479">Metal-binding</keyword>
<evidence type="ECO:0000256" key="6">
    <source>
        <dbReference type="ARBA" id="ARBA00022989"/>
    </source>
</evidence>
<dbReference type="Pfam" id="PF00067">
    <property type="entry name" value="p450"/>
    <property type="match status" value="1"/>
</dbReference>
<accession>A0ABC8SUW3</accession>
<keyword evidence="12" id="KW-1185">Reference proteome</keyword>
<keyword evidence="8" id="KW-0408">Iron</keyword>
<keyword evidence="9" id="KW-0503">Monooxygenase</keyword>
<dbReference type="Gene3D" id="1.10.630.10">
    <property type="entry name" value="Cytochrome P450"/>
    <property type="match status" value="1"/>
</dbReference>
<dbReference type="PANTHER" id="PTHR24282:SF15">
    <property type="entry name" value="CYTOCHROME P450, FAMILY 715, SUBFAMILY A, POLYPEPTIDE 1"/>
    <property type="match status" value="1"/>
</dbReference>
<keyword evidence="10" id="KW-0472">Membrane</keyword>
<sequence>MAFIKTPENAVKNVFPFKPYDAGRCFIYRLGTEPFLYIADPECLKRMSAGVMGKSWGKPTVFKNDRKPLFGNGLTMVEGDDWVRHRQAMANLMVESITGMLDRWTALISSGETEIDVQREFTRTTGDIIVKTSFGLSYEHRKQVFEKLTSVQLVLFKSNRCVGVPFGKFMCPKQTLEAKKLGKEIDALLLSIITTRKSSLGHGQKDLHGILLAENHGVSPEKMLTTSVKRSSSEVMRQRHWRSRGSFYYWPCTLSGNVSSGKRSEKWSEMER</sequence>
<keyword evidence="3" id="KW-0349">Heme</keyword>
<evidence type="ECO:0000256" key="5">
    <source>
        <dbReference type="ARBA" id="ARBA00022723"/>
    </source>
</evidence>
<name>A0ABC8SUW3_9AQUA</name>
<dbReference type="GO" id="GO:0046872">
    <property type="term" value="F:metal ion binding"/>
    <property type="evidence" value="ECO:0007669"/>
    <property type="project" value="UniProtKB-KW"/>
</dbReference>
<dbReference type="InterPro" id="IPR050665">
    <property type="entry name" value="Cytochrome_P450_Monooxygen"/>
</dbReference>
<dbReference type="GO" id="GO:0004497">
    <property type="term" value="F:monooxygenase activity"/>
    <property type="evidence" value="ECO:0007669"/>
    <property type="project" value="UniProtKB-KW"/>
</dbReference>
<dbReference type="InterPro" id="IPR001128">
    <property type="entry name" value="Cyt_P450"/>
</dbReference>
<evidence type="ECO:0000256" key="9">
    <source>
        <dbReference type="ARBA" id="ARBA00023033"/>
    </source>
</evidence>
<evidence type="ECO:0008006" key="13">
    <source>
        <dbReference type="Google" id="ProtNLM"/>
    </source>
</evidence>
<evidence type="ECO:0000256" key="10">
    <source>
        <dbReference type="ARBA" id="ARBA00023136"/>
    </source>
</evidence>
<dbReference type="GO" id="GO:0016020">
    <property type="term" value="C:membrane"/>
    <property type="evidence" value="ECO:0007669"/>
    <property type="project" value="UniProtKB-SubCell"/>
</dbReference>
<organism evidence="11 12">
    <name type="scientific">Ilex paraguariensis</name>
    <name type="common">yerba mate</name>
    <dbReference type="NCBI Taxonomy" id="185542"/>
    <lineage>
        <taxon>Eukaryota</taxon>
        <taxon>Viridiplantae</taxon>
        <taxon>Streptophyta</taxon>
        <taxon>Embryophyta</taxon>
        <taxon>Tracheophyta</taxon>
        <taxon>Spermatophyta</taxon>
        <taxon>Magnoliopsida</taxon>
        <taxon>eudicotyledons</taxon>
        <taxon>Gunneridae</taxon>
        <taxon>Pentapetalae</taxon>
        <taxon>asterids</taxon>
        <taxon>campanulids</taxon>
        <taxon>Aquifoliales</taxon>
        <taxon>Aquifoliaceae</taxon>
        <taxon>Ilex</taxon>
    </lineage>
</organism>
<comment type="caution">
    <text evidence="11">The sequence shown here is derived from an EMBL/GenBank/DDBJ whole genome shotgun (WGS) entry which is preliminary data.</text>
</comment>
<dbReference type="SUPFAM" id="SSF48264">
    <property type="entry name" value="Cytochrome P450"/>
    <property type="match status" value="1"/>
</dbReference>
<dbReference type="InterPro" id="IPR036396">
    <property type="entry name" value="Cyt_P450_sf"/>
</dbReference>
<keyword evidence="7" id="KW-0560">Oxidoreductase</keyword>
<gene>
    <name evidence="11" type="ORF">ILEXP_LOCUS29730</name>
</gene>
<evidence type="ECO:0000313" key="11">
    <source>
        <dbReference type="EMBL" id="CAK9160939.1"/>
    </source>
</evidence>
<dbReference type="PANTHER" id="PTHR24282">
    <property type="entry name" value="CYTOCHROME P450 FAMILY MEMBER"/>
    <property type="match status" value="1"/>
</dbReference>
<reference evidence="11 12" key="1">
    <citation type="submission" date="2024-02" db="EMBL/GenBank/DDBJ databases">
        <authorList>
            <person name="Vignale AGUSTIN F."/>
            <person name="Sosa J E."/>
            <person name="Modenutti C."/>
        </authorList>
    </citation>
    <scope>NUCLEOTIDE SEQUENCE [LARGE SCALE GENOMIC DNA]</scope>
</reference>
<evidence type="ECO:0000256" key="3">
    <source>
        <dbReference type="ARBA" id="ARBA00022617"/>
    </source>
</evidence>
<evidence type="ECO:0000256" key="1">
    <source>
        <dbReference type="ARBA" id="ARBA00004370"/>
    </source>
</evidence>
<keyword evidence="4" id="KW-0812">Transmembrane</keyword>
<evidence type="ECO:0000256" key="7">
    <source>
        <dbReference type="ARBA" id="ARBA00023002"/>
    </source>
</evidence>
<dbReference type="Proteomes" id="UP001642360">
    <property type="component" value="Unassembled WGS sequence"/>
</dbReference>
<proteinExistence type="inferred from homology"/>
<comment type="similarity">
    <text evidence="2">Belongs to the cytochrome P450 family.</text>
</comment>
<protein>
    <recommendedName>
        <fullName evidence="13">Cytochrome P450</fullName>
    </recommendedName>
</protein>
<evidence type="ECO:0000313" key="12">
    <source>
        <dbReference type="Proteomes" id="UP001642360"/>
    </source>
</evidence>
<comment type="subcellular location">
    <subcellularLocation>
        <location evidence="1">Membrane</location>
    </subcellularLocation>
</comment>
<dbReference type="AlphaFoldDB" id="A0ABC8SUW3"/>